<sequence>MDSAMKEAAQRAAQLTMTRSQSVALGQQPGPPLDPPRRNTNCSIIEDVDGEPILNDELEGLIDDAAEILQGPLLASEDDDETSWAPPEKGKGKAVDNTSPTPSRTSSSTSRLAPVQITSPGESPRTPKSPMLKDGGLKAHDPSRERPRSSLSGGQIARARQSDESNEPFDLRTVVNHSESLNDRVDRLCDEGRLAEASALLRYINGSSTGSYLDDSGTRIPVASGSGLARSRPYQLVEEELLSATEDHEPLSKRCRLEIPPRTSLGHTLPPQHKYRPQAVHQTQVSSPPHHTSIALSTHNLQQAPHPGQMSNNGFRMEVSRGTQMEQNTPLSQGAPTTSTSRPLSDQEEEEQVKLLLASKRGRLVLRNGDVVENGRLLVADTTEEMEKGLNQLSPVLTHWLRTFKSYIPLTVFNKVFLVDDQTEWSRRKAPTESRIKDGNASVRVYGGHPPPEEMLMQFEDWIDCMSLFIKYVAAEGWETLTERFEGHRKVVMSLRDDYSWMIALRYCRRIRQGVMRETINSRIRNFSALQTAIFEEAKITADAQQERGYRTNPYAAGGPLAHMNPLSGLPQSTSTPASSSTKKSSYKPATTRSTRPATTLTASDTRGAWIPSHVWRTMFKEEKVAASGRSQSGIGRHREEERRSTYRERDREPYYERSSGRDRYGRADRSAERRRSRSRSRSPRGGKGKGRKS</sequence>
<feature type="compositionally biased region" description="Polar residues" evidence="1">
    <location>
        <begin position="13"/>
        <end position="24"/>
    </location>
</feature>
<feature type="region of interest" description="Disordered" evidence="1">
    <location>
        <begin position="622"/>
        <end position="694"/>
    </location>
</feature>
<evidence type="ECO:0000313" key="2">
    <source>
        <dbReference type="EMBL" id="EGG02199.1"/>
    </source>
</evidence>
<dbReference type="EMBL" id="GL883132">
    <property type="protein sequence ID" value="EGG02199.1"/>
    <property type="molecule type" value="Genomic_DNA"/>
</dbReference>
<dbReference type="Proteomes" id="UP000001072">
    <property type="component" value="Unassembled WGS sequence"/>
</dbReference>
<evidence type="ECO:0000256" key="1">
    <source>
        <dbReference type="SAM" id="MobiDB-lite"/>
    </source>
</evidence>
<dbReference type="AlphaFoldDB" id="F4RZC3"/>
<feature type="region of interest" description="Disordered" evidence="1">
    <location>
        <begin position="69"/>
        <end position="169"/>
    </location>
</feature>
<feature type="region of interest" description="Disordered" evidence="1">
    <location>
        <begin position="546"/>
        <end position="606"/>
    </location>
</feature>
<feature type="compositionally biased region" description="Low complexity" evidence="1">
    <location>
        <begin position="573"/>
        <end position="604"/>
    </location>
</feature>
<reference evidence="3" key="1">
    <citation type="journal article" date="2011" name="Proc. Natl. Acad. Sci. U.S.A.">
        <title>Obligate biotrophy features unraveled by the genomic analysis of rust fungi.</title>
        <authorList>
            <person name="Duplessis S."/>
            <person name="Cuomo C.A."/>
            <person name="Lin Y.-C."/>
            <person name="Aerts A."/>
            <person name="Tisserant E."/>
            <person name="Veneault-Fourrey C."/>
            <person name="Joly D.L."/>
            <person name="Hacquard S."/>
            <person name="Amselem J."/>
            <person name="Cantarel B.L."/>
            <person name="Chiu R."/>
            <person name="Coutinho P.M."/>
            <person name="Feau N."/>
            <person name="Field M."/>
            <person name="Frey P."/>
            <person name="Gelhaye E."/>
            <person name="Goldberg J."/>
            <person name="Grabherr M.G."/>
            <person name="Kodira C.D."/>
            <person name="Kohler A."/>
            <person name="Kuees U."/>
            <person name="Lindquist E.A."/>
            <person name="Lucas S.M."/>
            <person name="Mago R."/>
            <person name="Mauceli E."/>
            <person name="Morin E."/>
            <person name="Murat C."/>
            <person name="Pangilinan J.L."/>
            <person name="Park R."/>
            <person name="Pearson M."/>
            <person name="Quesneville H."/>
            <person name="Rouhier N."/>
            <person name="Sakthikumar S."/>
            <person name="Salamov A.A."/>
            <person name="Schmutz J."/>
            <person name="Selles B."/>
            <person name="Shapiro H."/>
            <person name="Tanguay P."/>
            <person name="Tuskan G.A."/>
            <person name="Henrissat B."/>
            <person name="Van de Peer Y."/>
            <person name="Rouze P."/>
            <person name="Ellis J.G."/>
            <person name="Dodds P.N."/>
            <person name="Schein J.E."/>
            <person name="Zhong S."/>
            <person name="Hamelin R.C."/>
            <person name="Grigoriev I.V."/>
            <person name="Szabo L.J."/>
            <person name="Martin F."/>
        </authorList>
    </citation>
    <scope>NUCLEOTIDE SEQUENCE [LARGE SCALE GENOMIC DNA]</scope>
    <source>
        <strain evidence="3">98AG31 / pathotype 3-4-7</strain>
    </source>
</reference>
<organism evidence="3">
    <name type="scientific">Melampsora larici-populina (strain 98AG31 / pathotype 3-4-7)</name>
    <name type="common">Poplar leaf rust fungus</name>
    <dbReference type="NCBI Taxonomy" id="747676"/>
    <lineage>
        <taxon>Eukaryota</taxon>
        <taxon>Fungi</taxon>
        <taxon>Dikarya</taxon>
        <taxon>Basidiomycota</taxon>
        <taxon>Pucciniomycotina</taxon>
        <taxon>Pucciniomycetes</taxon>
        <taxon>Pucciniales</taxon>
        <taxon>Melampsoraceae</taxon>
        <taxon>Melampsora</taxon>
    </lineage>
</organism>
<dbReference type="InParanoid" id="F4RZC3"/>
<feature type="compositionally biased region" description="Basic residues" evidence="1">
    <location>
        <begin position="675"/>
        <end position="694"/>
    </location>
</feature>
<accession>F4RZC3</accession>
<feature type="compositionally biased region" description="Low complexity" evidence="1">
    <location>
        <begin position="98"/>
        <end position="111"/>
    </location>
</feature>
<feature type="region of interest" description="Disordered" evidence="1">
    <location>
        <begin position="1"/>
        <end position="48"/>
    </location>
</feature>
<proteinExistence type="predicted"/>
<dbReference type="GeneID" id="18935932"/>
<name>F4RZC3_MELLP</name>
<dbReference type="OrthoDB" id="2515167at2759"/>
<feature type="compositionally biased region" description="Polar residues" evidence="1">
    <location>
        <begin position="325"/>
        <end position="344"/>
    </location>
</feature>
<feature type="region of interest" description="Disordered" evidence="1">
    <location>
        <begin position="325"/>
        <end position="352"/>
    </location>
</feature>
<dbReference type="RefSeq" id="XP_007414456.1">
    <property type="nucleotide sequence ID" value="XM_007414394.1"/>
</dbReference>
<dbReference type="VEuPathDB" id="FungiDB:MELLADRAFT_91516"/>
<feature type="region of interest" description="Disordered" evidence="1">
    <location>
        <begin position="261"/>
        <end position="293"/>
    </location>
</feature>
<feature type="compositionally biased region" description="Basic and acidic residues" evidence="1">
    <location>
        <begin position="135"/>
        <end position="148"/>
    </location>
</feature>
<evidence type="ECO:0000313" key="3">
    <source>
        <dbReference type="Proteomes" id="UP000001072"/>
    </source>
</evidence>
<protein>
    <submittedName>
        <fullName evidence="2">Uncharacterized protein</fullName>
    </submittedName>
</protein>
<gene>
    <name evidence="2" type="ORF">MELLADRAFT_91516</name>
</gene>
<feature type="compositionally biased region" description="Polar residues" evidence="1">
    <location>
        <begin position="280"/>
        <end position="293"/>
    </location>
</feature>
<feature type="compositionally biased region" description="Basic and acidic residues" evidence="1">
    <location>
        <begin position="637"/>
        <end position="674"/>
    </location>
</feature>
<keyword evidence="3" id="KW-1185">Reference proteome</keyword>
<dbReference type="HOGENOM" id="CLU_027286_0_0_1"/>
<dbReference type="KEGG" id="mlr:MELLADRAFT_91516"/>